<sequence>MQHSFNNSICGGRVAVRETATAVRVTGGPASPEPSRVYFYGLSLSLPQNSSEQSSEYSSEYSTEASDTFYGLGGSLEVVLTTCSALVSGTQYYVYLVAEGGGLTSEAVMLELLTAADTPLVTPPPPFLPPPLPPSPPHGPSTH</sequence>
<comment type="caution">
    <text evidence="2">The sequence shown here is derived from an EMBL/GenBank/DDBJ whole genome shotgun (WGS) entry which is preliminary data.</text>
</comment>
<dbReference type="Proteomes" id="UP001190700">
    <property type="component" value="Unassembled WGS sequence"/>
</dbReference>
<evidence type="ECO:0000313" key="2">
    <source>
        <dbReference type="EMBL" id="KAK3264361.1"/>
    </source>
</evidence>
<evidence type="ECO:0000256" key="1">
    <source>
        <dbReference type="SAM" id="MobiDB-lite"/>
    </source>
</evidence>
<gene>
    <name evidence="2" type="ORF">CYMTET_26896</name>
</gene>
<evidence type="ECO:0000313" key="3">
    <source>
        <dbReference type="Proteomes" id="UP001190700"/>
    </source>
</evidence>
<dbReference type="AlphaFoldDB" id="A0AAE0KXG9"/>
<organism evidence="2 3">
    <name type="scientific">Cymbomonas tetramitiformis</name>
    <dbReference type="NCBI Taxonomy" id="36881"/>
    <lineage>
        <taxon>Eukaryota</taxon>
        <taxon>Viridiplantae</taxon>
        <taxon>Chlorophyta</taxon>
        <taxon>Pyramimonadophyceae</taxon>
        <taxon>Pyramimonadales</taxon>
        <taxon>Pyramimonadaceae</taxon>
        <taxon>Cymbomonas</taxon>
    </lineage>
</organism>
<proteinExistence type="predicted"/>
<dbReference type="EMBL" id="LGRX02014603">
    <property type="protein sequence ID" value="KAK3264361.1"/>
    <property type="molecule type" value="Genomic_DNA"/>
</dbReference>
<feature type="region of interest" description="Disordered" evidence="1">
    <location>
        <begin position="121"/>
        <end position="143"/>
    </location>
</feature>
<name>A0AAE0KXG9_9CHLO</name>
<accession>A0AAE0KXG9</accession>
<feature type="non-terminal residue" evidence="2">
    <location>
        <position position="143"/>
    </location>
</feature>
<reference evidence="2 3" key="1">
    <citation type="journal article" date="2015" name="Genome Biol. Evol.">
        <title>Comparative Genomics of a Bacterivorous Green Alga Reveals Evolutionary Causalities and Consequences of Phago-Mixotrophic Mode of Nutrition.</title>
        <authorList>
            <person name="Burns J.A."/>
            <person name="Paasch A."/>
            <person name="Narechania A."/>
            <person name="Kim E."/>
        </authorList>
    </citation>
    <scope>NUCLEOTIDE SEQUENCE [LARGE SCALE GENOMIC DNA]</scope>
    <source>
        <strain evidence="2 3">PLY_AMNH</strain>
    </source>
</reference>
<keyword evidence="3" id="KW-1185">Reference proteome</keyword>
<evidence type="ECO:0008006" key="4">
    <source>
        <dbReference type="Google" id="ProtNLM"/>
    </source>
</evidence>
<protein>
    <recommendedName>
        <fullName evidence="4">REJ domain-containing protein</fullName>
    </recommendedName>
</protein>